<dbReference type="SUPFAM" id="SSF109998">
    <property type="entry name" value="Triger factor/SurA peptide-binding domain-like"/>
    <property type="match status" value="1"/>
</dbReference>
<keyword evidence="10" id="KW-1185">Reference proteome</keyword>
<accession>A0A292YIF8</accession>
<proteinExistence type="predicted"/>
<dbReference type="GO" id="GO:0003755">
    <property type="term" value="F:peptidyl-prolyl cis-trans isomerase activity"/>
    <property type="evidence" value="ECO:0007669"/>
    <property type="project" value="UniProtKB-KW"/>
</dbReference>
<evidence type="ECO:0000256" key="1">
    <source>
        <dbReference type="ARBA" id="ARBA00000971"/>
    </source>
</evidence>
<evidence type="ECO:0000256" key="6">
    <source>
        <dbReference type="PROSITE-ProRule" id="PRU00278"/>
    </source>
</evidence>
<protein>
    <recommendedName>
        <fullName evidence="2">peptidylprolyl isomerase</fullName>
        <ecNumber evidence="2">5.2.1.8</ecNumber>
    </recommendedName>
</protein>
<dbReference type="PROSITE" id="PS50198">
    <property type="entry name" value="PPIC_PPIASE_2"/>
    <property type="match status" value="1"/>
</dbReference>
<keyword evidence="3 7" id="KW-0732">Signal</keyword>
<dbReference type="EC" id="5.2.1.8" evidence="2"/>
<dbReference type="InterPro" id="IPR027304">
    <property type="entry name" value="Trigger_fact/SurA_dom_sf"/>
</dbReference>
<evidence type="ECO:0000259" key="8">
    <source>
        <dbReference type="PROSITE" id="PS50198"/>
    </source>
</evidence>
<evidence type="ECO:0000256" key="2">
    <source>
        <dbReference type="ARBA" id="ARBA00013194"/>
    </source>
</evidence>
<dbReference type="Proteomes" id="UP000217785">
    <property type="component" value="Unassembled WGS sequence"/>
</dbReference>
<dbReference type="Gene3D" id="3.10.50.40">
    <property type="match status" value="1"/>
</dbReference>
<feature type="domain" description="PpiC" evidence="8">
    <location>
        <begin position="171"/>
        <end position="260"/>
    </location>
</feature>
<dbReference type="RefSeq" id="WP_096180362.1">
    <property type="nucleotide sequence ID" value="NZ_BDUF01000007.1"/>
</dbReference>
<feature type="signal peptide" evidence="7">
    <location>
        <begin position="1"/>
        <end position="26"/>
    </location>
</feature>
<comment type="catalytic activity">
    <reaction evidence="1">
        <text>[protein]-peptidylproline (omega=180) = [protein]-peptidylproline (omega=0)</text>
        <dbReference type="Rhea" id="RHEA:16237"/>
        <dbReference type="Rhea" id="RHEA-COMP:10747"/>
        <dbReference type="Rhea" id="RHEA-COMP:10748"/>
        <dbReference type="ChEBI" id="CHEBI:83833"/>
        <dbReference type="ChEBI" id="CHEBI:83834"/>
        <dbReference type="EC" id="5.2.1.8"/>
    </reaction>
</comment>
<evidence type="ECO:0000256" key="5">
    <source>
        <dbReference type="ARBA" id="ARBA00023235"/>
    </source>
</evidence>
<evidence type="ECO:0000256" key="7">
    <source>
        <dbReference type="SAM" id="SignalP"/>
    </source>
</evidence>
<organism evidence="9 10">
    <name type="scientific">Effusibacillus lacus</name>
    <dbReference type="NCBI Taxonomy" id="1348429"/>
    <lineage>
        <taxon>Bacteria</taxon>
        <taxon>Bacillati</taxon>
        <taxon>Bacillota</taxon>
        <taxon>Bacilli</taxon>
        <taxon>Bacillales</taxon>
        <taxon>Alicyclobacillaceae</taxon>
        <taxon>Effusibacillus</taxon>
    </lineage>
</organism>
<dbReference type="PANTHER" id="PTHR47245">
    <property type="entry name" value="PEPTIDYLPROLYL ISOMERASE"/>
    <property type="match status" value="1"/>
</dbReference>
<dbReference type="InterPro" id="IPR050245">
    <property type="entry name" value="PrsA_foldase"/>
</dbReference>
<dbReference type="OrthoDB" id="14196at2"/>
<dbReference type="InterPro" id="IPR046357">
    <property type="entry name" value="PPIase_dom_sf"/>
</dbReference>
<evidence type="ECO:0000256" key="4">
    <source>
        <dbReference type="ARBA" id="ARBA00023110"/>
    </source>
</evidence>
<comment type="caution">
    <text evidence="9">The sequence shown here is derived from an EMBL/GenBank/DDBJ whole genome shotgun (WGS) entry which is preliminary data.</text>
</comment>
<keyword evidence="4 6" id="KW-0697">Rotamase</keyword>
<evidence type="ECO:0000313" key="10">
    <source>
        <dbReference type="Proteomes" id="UP000217785"/>
    </source>
</evidence>
<feature type="chain" id="PRO_5012335573" description="peptidylprolyl isomerase" evidence="7">
    <location>
        <begin position="27"/>
        <end position="312"/>
    </location>
</feature>
<evidence type="ECO:0000256" key="3">
    <source>
        <dbReference type="ARBA" id="ARBA00022729"/>
    </source>
</evidence>
<evidence type="ECO:0000313" key="9">
    <source>
        <dbReference type="EMBL" id="GAX88661.1"/>
    </source>
</evidence>
<dbReference type="PANTHER" id="PTHR47245:SF1">
    <property type="entry name" value="FOLDASE PROTEIN PRSA"/>
    <property type="match status" value="1"/>
</dbReference>
<dbReference type="Pfam" id="PF00639">
    <property type="entry name" value="Rotamase"/>
    <property type="match status" value="1"/>
</dbReference>
<dbReference type="InterPro" id="IPR000297">
    <property type="entry name" value="PPIase_PpiC"/>
</dbReference>
<dbReference type="PROSITE" id="PS51257">
    <property type="entry name" value="PROKAR_LIPOPROTEIN"/>
    <property type="match status" value="1"/>
</dbReference>
<keyword evidence="5 6" id="KW-0413">Isomerase</keyword>
<name>A0A292YIF8_9BACL</name>
<reference evidence="10" key="1">
    <citation type="submission" date="2017-07" db="EMBL/GenBank/DDBJ databases">
        <title>Draft genome sequence of Effusibacillus lacus strain skLN1.</title>
        <authorList>
            <person name="Watanabe M."/>
            <person name="Kojima H."/>
            <person name="Fukui M."/>
        </authorList>
    </citation>
    <scope>NUCLEOTIDE SEQUENCE [LARGE SCALE GENOMIC DNA]</scope>
    <source>
        <strain evidence="10">skLN1</strain>
    </source>
</reference>
<dbReference type="EMBL" id="BDUF01000007">
    <property type="protein sequence ID" value="GAX88661.1"/>
    <property type="molecule type" value="Genomic_DNA"/>
</dbReference>
<sequence length="312" mass="35537">MPRTSWKLLLATVAVSLGLAGCGSKAADTSGEVVATYNGGKVNQGEFQKQINIRKLFDPEFKEEQQNKKEFLEDYVLYGKVMVDKAKEANIKVEQNQVGPILNQYKGMITQIAYGGDNNRFQEQMKKLNLKDEDLKSWVEASIYAEEYQKQKMTPPDDLLKKFYEDNRGAFANATVHHILTKTREEAMQVKERLANGEDFAKVAKEVSIDPSAKENGGKMEGPLSRYVDPFRDAAMKLEINKISDPVQTEFGYHILKVEKRGEPEPFDKVKEEVSQLYFAKNQQTIEKDWNAHVEEMKKNADIKITLPTESK</sequence>
<dbReference type="AlphaFoldDB" id="A0A292YIF8"/>
<dbReference type="SUPFAM" id="SSF54534">
    <property type="entry name" value="FKBP-like"/>
    <property type="match status" value="1"/>
</dbReference>
<gene>
    <name evidence="9" type="ORF">EFBL_0273</name>
</gene>